<comment type="caution">
    <text evidence="1">The sequence shown here is derived from an EMBL/GenBank/DDBJ whole genome shotgun (WGS) entry which is preliminary data.</text>
</comment>
<gene>
    <name evidence="1" type="ORF">Vadar_026577</name>
</gene>
<protein>
    <submittedName>
        <fullName evidence="1">Uncharacterized protein</fullName>
    </submittedName>
</protein>
<dbReference type="Proteomes" id="UP000828048">
    <property type="component" value="Chromosome 9"/>
</dbReference>
<name>A0ACB7ZN45_9ERIC</name>
<sequence>MKYQIVNIPIITLIEELNTGYSDILHPGSDVGMTFCLFYSILQRLASRWPLLQYAATWTAILTITAAVASFSPEWAFISAISPTSAFSRPCEAKGFIRVPIDVPTEVLCFPAHMVGRSKLDMVVAPIFAAVVVAGSAYVVRALGLWEVDDEA</sequence>
<organism evidence="1 2">
    <name type="scientific">Vaccinium darrowii</name>
    <dbReference type="NCBI Taxonomy" id="229202"/>
    <lineage>
        <taxon>Eukaryota</taxon>
        <taxon>Viridiplantae</taxon>
        <taxon>Streptophyta</taxon>
        <taxon>Embryophyta</taxon>
        <taxon>Tracheophyta</taxon>
        <taxon>Spermatophyta</taxon>
        <taxon>Magnoliopsida</taxon>
        <taxon>eudicotyledons</taxon>
        <taxon>Gunneridae</taxon>
        <taxon>Pentapetalae</taxon>
        <taxon>asterids</taxon>
        <taxon>Ericales</taxon>
        <taxon>Ericaceae</taxon>
        <taxon>Vaccinioideae</taxon>
        <taxon>Vaccinieae</taxon>
        <taxon>Vaccinium</taxon>
    </lineage>
</organism>
<dbReference type="EMBL" id="CM037159">
    <property type="protein sequence ID" value="KAH7866909.1"/>
    <property type="molecule type" value="Genomic_DNA"/>
</dbReference>
<evidence type="ECO:0000313" key="2">
    <source>
        <dbReference type="Proteomes" id="UP000828048"/>
    </source>
</evidence>
<proteinExistence type="predicted"/>
<keyword evidence="2" id="KW-1185">Reference proteome</keyword>
<evidence type="ECO:0000313" key="1">
    <source>
        <dbReference type="EMBL" id="KAH7866909.1"/>
    </source>
</evidence>
<reference evidence="1 2" key="1">
    <citation type="journal article" date="2021" name="Hortic Res">
        <title>High-quality reference genome and annotation aids understanding of berry development for evergreen blueberry (Vaccinium darrowii).</title>
        <authorList>
            <person name="Yu J."/>
            <person name="Hulse-Kemp A.M."/>
            <person name="Babiker E."/>
            <person name="Staton M."/>
        </authorList>
    </citation>
    <scope>NUCLEOTIDE SEQUENCE [LARGE SCALE GENOMIC DNA]</scope>
    <source>
        <strain evidence="2">cv. NJ 8807/NJ 8810</strain>
        <tissue evidence="1">Young leaf</tissue>
    </source>
</reference>
<accession>A0ACB7ZN45</accession>